<organism evidence="2 3">
    <name type="scientific">Gomphillus americanus</name>
    <dbReference type="NCBI Taxonomy" id="1940652"/>
    <lineage>
        <taxon>Eukaryota</taxon>
        <taxon>Fungi</taxon>
        <taxon>Dikarya</taxon>
        <taxon>Ascomycota</taxon>
        <taxon>Pezizomycotina</taxon>
        <taxon>Lecanoromycetes</taxon>
        <taxon>OSLEUM clade</taxon>
        <taxon>Ostropomycetidae</taxon>
        <taxon>Ostropales</taxon>
        <taxon>Graphidaceae</taxon>
        <taxon>Gomphilloideae</taxon>
        <taxon>Gomphillus</taxon>
    </lineage>
</organism>
<keyword evidence="3" id="KW-1185">Reference proteome</keyword>
<feature type="compositionally biased region" description="Basic and acidic residues" evidence="1">
    <location>
        <begin position="239"/>
        <end position="260"/>
    </location>
</feature>
<feature type="region of interest" description="Disordered" evidence="1">
    <location>
        <begin position="225"/>
        <end position="262"/>
    </location>
</feature>
<comment type="caution">
    <text evidence="2">The sequence shown here is derived from an EMBL/GenBank/DDBJ whole genome shotgun (WGS) entry which is preliminary data.</text>
</comment>
<feature type="compositionally biased region" description="Polar residues" evidence="1">
    <location>
        <begin position="119"/>
        <end position="150"/>
    </location>
</feature>
<protein>
    <submittedName>
        <fullName evidence="2">Uncharacterized protein</fullName>
    </submittedName>
</protein>
<gene>
    <name evidence="2" type="ORF">GOMPHAMPRED_007202</name>
</gene>
<accession>A0A8H3ERH5</accession>
<feature type="region of interest" description="Disordered" evidence="1">
    <location>
        <begin position="112"/>
        <end position="151"/>
    </location>
</feature>
<reference evidence="2" key="1">
    <citation type="submission" date="2021-03" db="EMBL/GenBank/DDBJ databases">
        <authorList>
            <person name="Tagirdzhanova G."/>
        </authorList>
    </citation>
    <scope>NUCLEOTIDE SEQUENCE</scope>
</reference>
<evidence type="ECO:0000256" key="1">
    <source>
        <dbReference type="SAM" id="MobiDB-lite"/>
    </source>
</evidence>
<sequence>MGLLIFKERAPDDRSPYRKNEFHVGITTRSNASNKSSGLVTSDARTNTRSPIRRDGNRRDRARPRRTQRSSSAAEESFIEWLLPTSSTRSRAIMDHVMQERALEEMERGYTLVDPDPSSRVTVTRVAPQSSRQATDSLDFTGARDNSNDANDPDYVVPTSAVFPPAHQFYESLQREQHFDVMRARARAHTTSPEPVASPDTQHAILQQIENQSDLARFTGLYVDGTEDAPATAPRMRISRSDGLGDRRRSPSNDDDRPSSAEENWNSLMATIPLIDENIPSVSSSFASDSASSILSRGHPRSSLTSTSIGSRAESAEATTFRSLHCPETNDSSQSTSQRRVGSTPLLALPRISSVPPPETRHSRSATERLADERYQQSLFDTIPEVTNQGLDSLNLMTMLNSGMEVPAEMWAAVGITPHLGLRDGAGRLRRRSERL</sequence>
<evidence type="ECO:0000313" key="2">
    <source>
        <dbReference type="EMBL" id="CAF9910842.1"/>
    </source>
</evidence>
<feature type="region of interest" description="Disordered" evidence="1">
    <location>
        <begin position="292"/>
        <end position="370"/>
    </location>
</feature>
<evidence type="ECO:0000313" key="3">
    <source>
        <dbReference type="Proteomes" id="UP000664169"/>
    </source>
</evidence>
<feature type="compositionally biased region" description="Basic and acidic residues" evidence="1">
    <location>
        <begin position="1"/>
        <end position="22"/>
    </location>
</feature>
<feature type="compositionally biased region" description="Polar residues" evidence="1">
    <location>
        <begin position="27"/>
        <end position="48"/>
    </location>
</feature>
<feature type="compositionally biased region" description="Polar residues" evidence="1">
    <location>
        <begin position="329"/>
        <end position="341"/>
    </location>
</feature>
<feature type="region of interest" description="Disordered" evidence="1">
    <location>
        <begin position="1"/>
        <end position="76"/>
    </location>
</feature>
<feature type="compositionally biased region" description="Basic and acidic residues" evidence="1">
    <location>
        <begin position="359"/>
        <end position="370"/>
    </location>
</feature>
<dbReference type="EMBL" id="CAJPDQ010000006">
    <property type="protein sequence ID" value="CAF9910842.1"/>
    <property type="molecule type" value="Genomic_DNA"/>
</dbReference>
<name>A0A8H3ERH5_9LECA</name>
<proteinExistence type="predicted"/>
<dbReference type="AlphaFoldDB" id="A0A8H3ERH5"/>
<dbReference type="Proteomes" id="UP000664169">
    <property type="component" value="Unassembled WGS sequence"/>
</dbReference>